<dbReference type="GO" id="GO:0033215">
    <property type="term" value="P:reductive iron assimilation"/>
    <property type="evidence" value="ECO:0007669"/>
    <property type="project" value="TreeGrafter"/>
</dbReference>
<dbReference type="AlphaFoldDB" id="A0A0B7K7Z3"/>
<dbReference type="InterPro" id="IPR033138">
    <property type="entry name" value="Cu_oxidase_CS"/>
</dbReference>
<comment type="similarity">
    <text evidence="1">Belongs to the multicopper oxidase family.</text>
</comment>
<dbReference type="CDD" id="cd13877">
    <property type="entry name" value="CuRO_2_Fet3p_like"/>
    <property type="match status" value="1"/>
</dbReference>
<dbReference type="InterPro" id="IPR008972">
    <property type="entry name" value="Cupredoxin"/>
</dbReference>
<proteinExistence type="inferred from homology"/>
<keyword evidence="9" id="KW-0472">Membrane</keyword>
<dbReference type="GO" id="GO:0033573">
    <property type="term" value="C:high-affinity iron permease complex"/>
    <property type="evidence" value="ECO:0007669"/>
    <property type="project" value="TreeGrafter"/>
</dbReference>
<keyword evidence="3 10" id="KW-0732">Signal</keyword>
<evidence type="ECO:0000313" key="14">
    <source>
        <dbReference type="EMBL" id="CEO53264.1"/>
    </source>
</evidence>
<dbReference type="SUPFAM" id="SSF49503">
    <property type="entry name" value="Cupredoxins"/>
    <property type="match status" value="3"/>
</dbReference>
<name>A0A0B7K7Z3_BIOOC</name>
<feature type="domain" description="Plastocyanin-like" evidence="12">
    <location>
        <begin position="365"/>
        <end position="499"/>
    </location>
</feature>
<dbReference type="GO" id="GO:0004322">
    <property type="term" value="F:ferroxidase activity"/>
    <property type="evidence" value="ECO:0007669"/>
    <property type="project" value="TreeGrafter"/>
</dbReference>
<evidence type="ECO:0008006" key="15">
    <source>
        <dbReference type="Google" id="ProtNLM"/>
    </source>
</evidence>
<evidence type="ECO:0000256" key="9">
    <source>
        <dbReference type="SAM" id="Phobius"/>
    </source>
</evidence>
<evidence type="ECO:0000256" key="10">
    <source>
        <dbReference type="SAM" id="SignalP"/>
    </source>
</evidence>
<evidence type="ECO:0000256" key="5">
    <source>
        <dbReference type="ARBA" id="ARBA00023008"/>
    </source>
</evidence>
<dbReference type="EMBL" id="CDPU01000034">
    <property type="protein sequence ID" value="CEO53264.1"/>
    <property type="molecule type" value="Genomic_DNA"/>
</dbReference>
<keyword evidence="5" id="KW-0186">Copper</keyword>
<evidence type="ECO:0000256" key="8">
    <source>
        <dbReference type="SAM" id="MobiDB-lite"/>
    </source>
</evidence>
<evidence type="ECO:0000259" key="13">
    <source>
        <dbReference type="Pfam" id="PF07732"/>
    </source>
</evidence>
<dbReference type="Gene3D" id="2.60.40.420">
    <property type="entry name" value="Cupredoxins - blue copper proteins"/>
    <property type="match status" value="3"/>
</dbReference>
<dbReference type="FunFam" id="2.60.40.420:FF:000022">
    <property type="entry name" value="FET5p Multicopper oxidase"/>
    <property type="match status" value="1"/>
</dbReference>
<dbReference type="CDD" id="cd13851">
    <property type="entry name" value="CuRO_1_Fet3p"/>
    <property type="match status" value="1"/>
</dbReference>
<evidence type="ECO:0000256" key="2">
    <source>
        <dbReference type="ARBA" id="ARBA00022723"/>
    </source>
</evidence>
<comment type="subcellular location">
    <subcellularLocation>
        <location evidence="7">Cell membrane</location>
        <topology evidence="7">Single-pass type I membrane protein</topology>
        <orientation evidence="7">Extracellular side</orientation>
    </subcellularLocation>
</comment>
<dbReference type="InterPro" id="IPR044130">
    <property type="entry name" value="CuRO_2_Fet3-like"/>
</dbReference>
<keyword evidence="6" id="KW-0325">Glycoprotein</keyword>
<feature type="transmembrane region" description="Helical" evidence="9">
    <location>
        <begin position="556"/>
        <end position="578"/>
    </location>
</feature>
<accession>A0A0B7K7Z3</accession>
<dbReference type="InterPro" id="IPR011707">
    <property type="entry name" value="Cu-oxidase-like_N"/>
</dbReference>
<evidence type="ECO:0000259" key="12">
    <source>
        <dbReference type="Pfam" id="PF07731"/>
    </source>
</evidence>
<keyword evidence="2" id="KW-0479">Metal-binding</keyword>
<evidence type="ECO:0000259" key="11">
    <source>
        <dbReference type="Pfam" id="PF00394"/>
    </source>
</evidence>
<keyword evidence="9" id="KW-0812">Transmembrane</keyword>
<dbReference type="Pfam" id="PF07732">
    <property type="entry name" value="Cu-oxidase_3"/>
    <property type="match status" value="1"/>
</dbReference>
<feature type="domain" description="Plastocyanin-like" evidence="13">
    <location>
        <begin position="31"/>
        <end position="146"/>
    </location>
</feature>
<dbReference type="PANTHER" id="PTHR11709">
    <property type="entry name" value="MULTI-COPPER OXIDASE"/>
    <property type="match status" value="1"/>
</dbReference>
<dbReference type="PANTHER" id="PTHR11709:SF361">
    <property type="entry name" value="IRON TRANSPORT MULTICOPPER OXIDASE FET3"/>
    <property type="match status" value="1"/>
</dbReference>
<dbReference type="InterPro" id="IPR045087">
    <property type="entry name" value="Cu-oxidase_fam"/>
</dbReference>
<dbReference type="PROSITE" id="PS00080">
    <property type="entry name" value="MULTICOPPER_OXIDASE2"/>
    <property type="match status" value="1"/>
</dbReference>
<dbReference type="InterPro" id="IPR001117">
    <property type="entry name" value="Cu-oxidase_2nd"/>
</dbReference>
<dbReference type="GO" id="GO:0005507">
    <property type="term" value="F:copper ion binding"/>
    <property type="evidence" value="ECO:0007669"/>
    <property type="project" value="InterPro"/>
</dbReference>
<dbReference type="Pfam" id="PF00394">
    <property type="entry name" value="Cu-oxidase"/>
    <property type="match status" value="1"/>
</dbReference>
<dbReference type="FunFam" id="2.60.40.420:FF:000024">
    <property type="entry name" value="FET5p Multicopper oxidase"/>
    <property type="match status" value="1"/>
</dbReference>
<dbReference type="InterPro" id="IPR002355">
    <property type="entry name" value="Cu_oxidase_Cu_BS"/>
</dbReference>
<evidence type="ECO:0000256" key="7">
    <source>
        <dbReference type="ARBA" id="ARBA00037814"/>
    </source>
</evidence>
<protein>
    <recommendedName>
        <fullName evidence="15">Iron transport multicopper oxidase FET3</fullName>
    </recommendedName>
</protein>
<sequence>MAWAFIQNVALPAFALSHLASAATIQYDFDIGWVRANPDGEFERPVIGINGQWPIPTIFGSVGDQIIVNAHNSLGNQTTSLHFHGLYMNGTTHMDGPGGVTQCDIPPGSSMTYNFTLSQPGTYWYHSHSHAQYPDGLRGPLIIHDKDFPYKDNFDEEHVLTLSDWYHDEMQEMVPKLFMTKNNPSGAEPVPKNALMNETVGFKFPVKPDTTYLFRVINMGAFAGQYLWFEGHTMRIVEVDGIYTEEAEAEMIYLSAAQRVSFLLTTKNDTSGNFPIAASMDTTLFDILPDDLNYNSTGWLVYDDKKDFPAAATVESLDPFDDMTLVPYDKMELLPEPDRVVQLDVDMNNLRDGMNYAWFNNITYKAPKVPSLYTALSAGEDATNPAVYGTWTNSFVLEKGEIVQLVVNNLDTGRHPFHLHGHAFQSIHRSDEDGGLWEENPVAQADLPKTPMRRDTLVIYPSGNIVLRFKADNPGVWLFHCHIEWHVVSGLIATFVESPLDLQKTITIPEDHLDMCQKQNIATKGNAAANAVNFLDLTGENEPPPQLPSGFQPRGIVALVFSCIAGIVGTLVVAWYGLAPIPETETGTAGSPFFADSGASNNSKSANIGEGKRTNDITADTTADTPDTVTAVKP</sequence>
<organism evidence="14">
    <name type="scientific">Bionectria ochroleuca</name>
    <name type="common">Gliocladium roseum</name>
    <dbReference type="NCBI Taxonomy" id="29856"/>
    <lineage>
        <taxon>Eukaryota</taxon>
        <taxon>Fungi</taxon>
        <taxon>Dikarya</taxon>
        <taxon>Ascomycota</taxon>
        <taxon>Pezizomycotina</taxon>
        <taxon>Sordariomycetes</taxon>
        <taxon>Hypocreomycetidae</taxon>
        <taxon>Hypocreales</taxon>
        <taxon>Bionectriaceae</taxon>
        <taxon>Clonostachys</taxon>
    </lineage>
</organism>
<keyword evidence="4" id="KW-0560">Oxidoreductase</keyword>
<dbReference type="InterPro" id="IPR011706">
    <property type="entry name" value="Cu-oxidase_C"/>
</dbReference>
<evidence type="ECO:0000256" key="6">
    <source>
        <dbReference type="ARBA" id="ARBA00023180"/>
    </source>
</evidence>
<dbReference type="GO" id="GO:0010106">
    <property type="term" value="P:cellular response to iron ion starvation"/>
    <property type="evidence" value="ECO:0007669"/>
    <property type="project" value="TreeGrafter"/>
</dbReference>
<evidence type="ECO:0000256" key="1">
    <source>
        <dbReference type="ARBA" id="ARBA00010609"/>
    </source>
</evidence>
<feature type="compositionally biased region" description="Low complexity" evidence="8">
    <location>
        <begin position="616"/>
        <end position="634"/>
    </location>
</feature>
<feature type="signal peptide" evidence="10">
    <location>
        <begin position="1"/>
        <end position="22"/>
    </location>
</feature>
<feature type="domain" description="Plastocyanin-like" evidence="11">
    <location>
        <begin position="156"/>
        <end position="303"/>
    </location>
</feature>
<dbReference type="PROSITE" id="PS00079">
    <property type="entry name" value="MULTICOPPER_OXIDASE1"/>
    <property type="match status" value="2"/>
</dbReference>
<feature type="region of interest" description="Disordered" evidence="8">
    <location>
        <begin position="590"/>
        <end position="634"/>
    </location>
</feature>
<dbReference type="CDD" id="cd13899">
    <property type="entry name" value="CuRO_3_Fet3p"/>
    <property type="match status" value="1"/>
</dbReference>
<reference evidence="14" key="1">
    <citation type="submission" date="2015-01" db="EMBL/GenBank/DDBJ databases">
        <authorList>
            <person name="Durling Mikael"/>
        </authorList>
    </citation>
    <scope>NUCLEOTIDE SEQUENCE</scope>
</reference>
<evidence type="ECO:0000256" key="4">
    <source>
        <dbReference type="ARBA" id="ARBA00023002"/>
    </source>
</evidence>
<keyword evidence="9" id="KW-1133">Transmembrane helix</keyword>
<gene>
    <name evidence="14" type="ORF">BN869_000009322_1</name>
</gene>
<evidence type="ECO:0000256" key="3">
    <source>
        <dbReference type="ARBA" id="ARBA00022729"/>
    </source>
</evidence>
<feature type="chain" id="PRO_5002118305" description="Iron transport multicopper oxidase FET3" evidence="10">
    <location>
        <begin position="23"/>
        <end position="634"/>
    </location>
</feature>
<dbReference type="Pfam" id="PF07731">
    <property type="entry name" value="Cu-oxidase_2"/>
    <property type="match status" value="1"/>
</dbReference>